<sequence>MDLFDASHSVASGLLAEREHRLRDAASHPGSLIEWAQRQRQGAGRDAKGSPVSLNPGKTNPAVALAGRDGKSAAPRAEFAAERSLEDLSRGLERVTMPTLVLGVQTDILFPCWQQREISDSLKRAGNQSVTYYELDSKFGHDTFLIDVTSVGSAVKGHLEL</sequence>
<evidence type="ECO:0008006" key="4">
    <source>
        <dbReference type="Google" id="ProtNLM"/>
    </source>
</evidence>
<comment type="caution">
    <text evidence="2">The sequence shown here is derived from an EMBL/GenBank/DDBJ whole genome shotgun (WGS) entry which is preliminary data.</text>
</comment>
<evidence type="ECO:0000313" key="2">
    <source>
        <dbReference type="EMBL" id="KAG5459880.1"/>
    </source>
</evidence>
<dbReference type="Proteomes" id="UP000673691">
    <property type="component" value="Unassembled WGS sequence"/>
</dbReference>
<reference evidence="2 3" key="1">
    <citation type="journal article" name="Sci. Rep.">
        <title>Genome-scale phylogenetic analyses confirm Olpidium as the closest living zoosporic fungus to the non-flagellated, terrestrial fungi.</title>
        <authorList>
            <person name="Chang Y."/>
            <person name="Rochon D."/>
            <person name="Sekimoto S."/>
            <person name="Wang Y."/>
            <person name="Chovatia M."/>
            <person name="Sandor L."/>
            <person name="Salamov A."/>
            <person name="Grigoriev I.V."/>
            <person name="Stajich J.E."/>
            <person name="Spatafora J.W."/>
        </authorList>
    </citation>
    <scope>NUCLEOTIDE SEQUENCE [LARGE SCALE GENOMIC DNA]</scope>
    <source>
        <strain evidence="2">S191</strain>
    </source>
</reference>
<organism evidence="2 3">
    <name type="scientific">Olpidium bornovanus</name>
    <dbReference type="NCBI Taxonomy" id="278681"/>
    <lineage>
        <taxon>Eukaryota</taxon>
        <taxon>Fungi</taxon>
        <taxon>Fungi incertae sedis</taxon>
        <taxon>Olpidiomycota</taxon>
        <taxon>Olpidiomycotina</taxon>
        <taxon>Olpidiomycetes</taxon>
        <taxon>Olpidiales</taxon>
        <taxon>Olpidiaceae</taxon>
        <taxon>Olpidium</taxon>
    </lineage>
</organism>
<gene>
    <name evidence="2" type="ORF">BJ554DRAFT_8146</name>
</gene>
<dbReference type="PANTHER" id="PTHR32268:SF16">
    <property type="entry name" value="SERINE O-SUCCINYLTRANSFERASE"/>
    <property type="match status" value="1"/>
</dbReference>
<dbReference type="GO" id="GO:0005739">
    <property type="term" value="C:mitochondrion"/>
    <property type="evidence" value="ECO:0007669"/>
    <property type="project" value="TreeGrafter"/>
</dbReference>
<dbReference type="GO" id="GO:0006535">
    <property type="term" value="P:cysteine biosynthetic process from serine"/>
    <property type="evidence" value="ECO:0007669"/>
    <property type="project" value="TreeGrafter"/>
</dbReference>
<dbReference type="GO" id="GO:0009001">
    <property type="term" value="F:serine O-acetyltransferase activity"/>
    <property type="evidence" value="ECO:0007669"/>
    <property type="project" value="TreeGrafter"/>
</dbReference>
<dbReference type="EMBL" id="JAEFCI010006139">
    <property type="protein sequence ID" value="KAG5459880.1"/>
    <property type="molecule type" value="Genomic_DNA"/>
</dbReference>
<dbReference type="PANTHER" id="PTHR32268">
    <property type="entry name" value="HOMOSERINE O-ACETYLTRANSFERASE"/>
    <property type="match status" value="1"/>
</dbReference>
<dbReference type="OrthoDB" id="444135at2759"/>
<proteinExistence type="predicted"/>
<evidence type="ECO:0000313" key="3">
    <source>
        <dbReference type="Proteomes" id="UP000673691"/>
    </source>
</evidence>
<dbReference type="InterPro" id="IPR029058">
    <property type="entry name" value="AB_hydrolase_fold"/>
</dbReference>
<protein>
    <recommendedName>
        <fullName evidence="4">Homoserine O-acetyltransferase</fullName>
    </recommendedName>
</protein>
<dbReference type="SUPFAM" id="SSF53474">
    <property type="entry name" value="alpha/beta-Hydrolases"/>
    <property type="match status" value="1"/>
</dbReference>
<dbReference type="AlphaFoldDB" id="A0A8H7ZV66"/>
<dbReference type="GO" id="GO:0009092">
    <property type="term" value="P:homoserine metabolic process"/>
    <property type="evidence" value="ECO:0007669"/>
    <property type="project" value="TreeGrafter"/>
</dbReference>
<dbReference type="InterPro" id="IPR008220">
    <property type="entry name" value="HAT_MetX-like"/>
</dbReference>
<name>A0A8H7ZV66_9FUNG</name>
<accession>A0A8H7ZV66</accession>
<keyword evidence="3" id="KW-1185">Reference proteome</keyword>
<feature type="region of interest" description="Disordered" evidence="1">
    <location>
        <begin position="37"/>
        <end position="70"/>
    </location>
</feature>
<dbReference type="Gene3D" id="3.40.50.1820">
    <property type="entry name" value="alpha/beta hydrolase"/>
    <property type="match status" value="1"/>
</dbReference>
<dbReference type="GO" id="GO:0004414">
    <property type="term" value="F:homoserine O-acetyltransferase activity"/>
    <property type="evidence" value="ECO:0007669"/>
    <property type="project" value="TreeGrafter"/>
</dbReference>
<evidence type="ECO:0000256" key="1">
    <source>
        <dbReference type="SAM" id="MobiDB-lite"/>
    </source>
</evidence>
<dbReference type="GO" id="GO:0009086">
    <property type="term" value="P:methionine biosynthetic process"/>
    <property type="evidence" value="ECO:0007669"/>
    <property type="project" value="TreeGrafter"/>
</dbReference>